<feature type="region of interest" description="Disordered" evidence="1">
    <location>
        <begin position="1"/>
        <end position="77"/>
    </location>
</feature>
<dbReference type="InParanoid" id="K3W7J4"/>
<dbReference type="HOGENOM" id="CLU_1398861_0_0_1"/>
<reference evidence="3" key="2">
    <citation type="submission" date="2010-04" db="EMBL/GenBank/DDBJ databases">
        <authorList>
            <person name="Buell R."/>
            <person name="Hamilton J."/>
            <person name="Hostetler J."/>
        </authorList>
    </citation>
    <scope>NUCLEOTIDE SEQUENCE [LARGE SCALE GENOMIC DNA]</scope>
    <source>
        <strain evidence="3">DAOM:BR144</strain>
    </source>
</reference>
<feature type="compositionally biased region" description="Polar residues" evidence="1">
    <location>
        <begin position="125"/>
        <end position="150"/>
    </location>
</feature>
<name>K3W7J4_GLOUD</name>
<dbReference type="EMBL" id="GL376620">
    <property type="status" value="NOT_ANNOTATED_CDS"/>
    <property type="molecule type" value="Genomic_DNA"/>
</dbReference>
<keyword evidence="3" id="KW-1185">Reference proteome</keyword>
<dbReference type="AlphaFoldDB" id="K3W7J4"/>
<evidence type="ECO:0000313" key="3">
    <source>
        <dbReference type="Proteomes" id="UP000019132"/>
    </source>
</evidence>
<feature type="compositionally biased region" description="Low complexity" evidence="1">
    <location>
        <begin position="28"/>
        <end position="73"/>
    </location>
</feature>
<feature type="region of interest" description="Disordered" evidence="1">
    <location>
        <begin position="105"/>
        <end position="171"/>
    </location>
</feature>
<evidence type="ECO:0008006" key="4">
    <source>
        <dbReference type="Google" id="ProtNLM"/>
    </source>
</evidence>
<evidence type="ECO:0000313" key="2">
    <source>
        <dbReference type="EnsemblProtists" id="PYU1_T000935"/>
    </source>
</evidence>
<proteinExistence type="predicted"/>
<sequence>MNPYQQHYPQQGAGAPNGNPMYPNMHMQQQVPYQQPQQQQWYGQPQQHQPGQQYPQHPGQFPHSATPNNGGVPLPVPVHAKVRPAVDASSINDPFASLNIGLSSSGSGNASANNSRGNSFIQKPGSASGSFSNGQPHGAATTPSLQSQQNAFGGGFPPAQGGSRGNSFGAFTGALRADSLNKPASNASANPFDMF</sequence>
<dbReference type="EnsemblProtists" id="PYU1_T000935">
    <property type="protein sequence ID" value="PYU1_T000935"/>
    <property type="gene ID" value="PYU1_G000935"/>
</dbReference>
<dbReference type="Proteomes" id="UP000019132">
    <property type="component" value="Unassembled WGS sequence"/>
</dbReference>
<protein>
    <recommendedName>
        <fullName evidence="4">Arf-GAP domain-containing protein</fullName>
    </recommendedName>
</protein>
<evidence type="ECO:0000256" key="1">
    <source>
        <dbReference type="SAM" id="MobiDB-lite"/>
    </source>
</evidence>
<dbReference type="STRING" id="431595.K3W7J4"/>
<reference evidence="2" key="3">
    <citation type="submission" date="2015-02" db="UniProtKB">
        <authorList>
            <consortium name="EnsemblProtists"/>
        </authorList>
    </citation>
    <scope>IDENTIFICATION</scope>
    <source>
        <strain evidence="2">DAOM BR144</strain>
    </source>
</reference>
<accession>K3W7J4</accession>
<organism evidence="2 3">
    <name type="scientific">Globisporangium ultimum (strain ATCC 200006 / CBS 805.95 / DAOM BR144)</name>
    <name type="common">Pythium ultimum</name>
    <dbReference type="NCBI Taxonomy" id="431595"/>
    <lineage>
        <taxon>Eukaryota</taxon>
        <taxon>Sar</taxon>
        <taxon>Stramenopiles</taxon>
        <taxon>Oomycota</taxon>
        <taxon>Peronosporomycetes</taxon>
        <taxon>Pythiales</taxon>
        <taxon>Pythiaceae</taxon>
        <taxon>Globisporangium</taxon>
    </lineage>
</organism>
<dbReference type="VEuPathDB" id="FungiDB:PYU1_G000935"/>
<reference evidence="3" key="1">
    <citation type="journal article" date="2010" name="Genome Biol.">
        <title>Genome sequence of the necrotrophic plant pathogen Pythium ultimum reveals original pathogenicity mechanisms and effector repertoire.</title>
        <authorList>
            <person name="Levesque C.A."/>
            <person name="Brouwer H."/>
            <person name="Cano L."/>
            <person name="Hamilton J.P."/>
            <person name="Holt C."/>
            <person name="Huitema E."/>
            <person name="Raffaele S."/>
            <person name="Robideau G.P."/>
            <person name="Thines M."/>
            <person name="Win J."/>
            <person name="Zerillo M.M."/>
            <person name="Beakes G.W."/>
            <person name="Boore J.L."/>
            <person name="Busam D."/>
            <person name="Dumas B."/>
            <person name="Ferriera S."/>
            <person name="Fuerstenberg S.I."/>
            <person name="Gachon C.M."/>
            <person name="Gaulin E."/>
            <person name="Govers F."/>
            <person name="Grenville-Briggs L."/>
            <person name="Horner N."/>
            <person name="Hostetler J."/>
            <person name="Jiang R.H."/>
            <person name="Johnson J."/>
            <person name="Krajaejun T."/>
            <person name="Lin H."/>
            <person name="Meijer H.J."/>
            <person name="Moore B."/>
            <person name="Morris P."/>
            <person name="Phuntmart V."/>
            <person name="Puiu D."/>
            <person name="Shetty J."/>
            <person name="Stajich J.E."/>
            <person name="Tripathy S."/>
            <person name="Wawra S."/>
            <person name="van West P."/>
            <person name="Whitty B.R."/>
            <person name="Coutinho P.M."/>
            <person name="Henrissat B."/>
            <person name="Martin F."/>
            <person name="Thomas P.D."/>
            <person name="Tyler B.M."/>
            <person name="De Vries R.P."/>
            <person name="Kamoun S."/>
            <person name="Yandell M."/>
            <person name="Tisserat N."/>
            <person name="Buell C.R."/>
        </authorList>
    </citation>
    <scope>NUCLEOTIDE SEQUENCE</scope>
    <source>
        <strain evidence="3">DAOM:BR144</strain>
    </source>
</reference>
<feature type="compositionally biased region" description="Low complexity" evidence="1">
    <location>
        <begin position="105"/>
        <end position="119"/>
    </location>
</feature>